<sequence>MPCEQTLHTQWLEDLFCEPSHHNEPPIPGPCQSSQSQVPSHEKASTCEPEPEVTPAQSTEEPLVCPHFTFFTLTSFQSPFLQKSPACPATCHCNIIIDNTPVSSPSNSLFPDS</sequence>
<dbReference type="Proteomes" id="UP000765509">
    <property type="component" value="Unassembled WGS sequence"/>
</dbReference>
<accession>A0A9Q3E3Z5</accession>
<proteinExistence type="predicted"/>
<evidence type="ECO:0000256" key="1">
    <source>
        <dbReference type="SAM" id="MobiDB-lite"/>
    </source>
</evidence>
<keyword evidence="3" id="KW-1185">Reference proteome</keyword>
<dbReference type="AlphaFoldDB" id="A0A9Q3E3Z5"/>
<comment type="caution">
    <text evidence="2">The sequence shown here is derived from an EMBL/GenBank/DDBJ whole genome shotgun (WGS) entry which is preliminary data.</text>
</comment>
<gene>
    <name evidence="2" type="ORF">O181_051566</name>
</gene>
<protein>
    <submittedName>
        <fullName evidence="2">Uncharacterized protein</fullName>
    </submittedName>
</protein>
<feature type="region of interest" description="Disordered" evidence="1">
    <location>
        <begin position="19"/>
        <end position="59"/>
    </location>
</feature>
<organism evidence="2 3">
    <name type="scientific">Austropuccinia psidii MF-1</name>
    <dbReference type="NCBI Taxonomy" id="1389203"/>
    <lineage>
        <taxon>Eukaryota</taxon>
        <taxon>Fungi</taxon>
        <taxon>Dikarya</taxon>
        <taxon>Basidiomycota</taxon>
        <taxon>Pucciniomycotina</taxon>
        <taxon>Pucciniomycetes</taxon>
        <taxon>Pucciniales</taxon>
        <taxon>Sphaerophragmiaceae</taxon>
        <taxon>Austropuccinia</taxon>
    </lineage>
</organism>
<evidence type="ECO:0000313" key="2">
    <source>
        <dbReference type="EMBL" id="MBW0511851.1"/>
    </source>
</evidence>
<name>A0A9Q3E3Z5_9BASI</name>
<dbReference type="EMBL" id="AVOT02022414">
    <property type="protein sequence ID" value="MBW0511851.1"/>
    <property type="molecule type" value="Genomic_DNA"/>
</dbReference>
<evidence type="ECO:0000313" key="3">
    <source>
        <dbReference type="Proteomes" id="UP000765509"/>
    </source>
</evidence>
<reference evidence="2" key="1">
    <citation type="submission" date="2021-03" db="EMBL/GenBank/DDBJ databases">
        <title>Draft genome sequence of rust myrtle Austropuccinia psidii MF-1, a brazilian biotype.</title>
        <authorList>
            <person name="Quecine M.C."/>
            <person name="Pachon D.M.R."/>
            <person name="Bonatelli M.L."/>
            <person name="Correr F.H."/>
            <person name="Franceschini L.M."/>
            <person name="Leite T.F."/>
            <person name="Margarido G.R.A."/>
            <person name="Almeida C.A."/>
            <person name="Ferrarezi J.A."/>
            <person name="Labate C.A."/>
        </authorList>
    </citation>
    <scope>NUCLEOTIDE SEQUENCE</scope>
    <source>
        <strain evidence="2">MF-1</strain>
    </source>
</reference>